<organism evidence="8 9">
    <name type="scientific">Actinophytocola xinjiangensis</name>
    <dbReference type="NCBI Taxonomy" id="485602"/>
    <lineage>
        <taxon>Bacteria</taxon>
        <taxon>Bacillati</taxon>
        <taxon>Actinomycetota</taxon>
        <taxon>Actinomycetes</taxon>
        <taxon>Pseudonocardiales</taxon>
        <taxon>Pseudonocardiaceae</taxon>
    </lineage>
</organism>
<dbReference type="InterPro" id="IPR036388">
    <property type="entry name" value="WH-like_DNA-bd_sf"/>
</dbReference>
<keyword evidence="5" id="KW-0804">Transcription</keyword>
<keyword evidence="2" id="KW-0805">Transcription regulation</keyword>
<accession>A0A7Z1AZ15</accession>
<dbReference type="GO" id="GO:0003677">
    <property type="term" value="F:DNA binding"/>
    <property type="evidence" value="ECO:0007669"/>
    <property type="project" value="UniProtKB-KW"/>
</dbReference>
<comment type="caution">
    <text evidence="8">The sequence shown here is derived from an EMBL/GenBank/DDBJ whole genome shotgun (WGS) entry which is preliminary data.</text>
</comment>
<keyword evidence="4" id="KW-0238">DNA-binding</keyword>
<proteinExistence type="inferred from homology"/>
<sequence length="213" mass="23617">MSSSLVLDPRCAWLPRAAPRHREHVSEQVMASVAITGRRARRARQVPGEELVRSLYSEHGRSLLAYAIRLTNDRAAAEDVVQETLLRAWKHADDLRDNVGSVRGWLLTVARNIITDRARARAVRPTEVNQEIEAPAAQRDHADDVVNAMTVLGAMDRLSPDHRAVLVELYYRGRTVNETAAVLGIAPGTVKSRSYHAVRALRATLGQPGEVPR</sequence>
<reference evidence="8 9" key="1">
    <citation type="submission" date="2016-12" db="EMBL/GenBank/DDBJ databases">
        <title>The draft genome sequence of Actinophytocola xinjiangensis.</title>
        <authorList>
            <person name="Wang W."/>
            <person name="Yuan L."/>
        </authorList>
    </citation>
    <scope>NUCLEOTIDE SEQUENCE [LARGE SCALE GENOMIC DNA]</scope>
    <source>
        <strain evidence="8 9">CGMCC 4.4663</strain>
    </source>
</reference>
<evidence type="ECO:0000313" key="9">
    <source>
        <dbReference type="Proteomes" id="UP000185696"/>
    </source>
</evidence>
<dbReference type="SUPFAM" id="SSF88659">
    <property type="entry name" value="Sigma3 and sigma4 domains of RNA polymerase sigma factors"/>
    <property type="match status" value="1"/>
</dbReference>
<comment type="similarity">
    <text evidence="1">Belongs to the sigma-70 factor family. ECF subfamily.</text>
</comment>
<dbReference type="GO" id="GO:0006352">
    <property type="term" value="P:DNA-templated transcription initiation"/>
    <property type="evidence" value="ECO:0007669"/>
    <property type="project" value="InterPro"/>
</dbReference>
<evidence type="ECO:0000256" key="4">
    <source>
        <dbReference type="ARBA" id="ARBA00023125"/>
    </source>
</evidence>
<evidence type="ECO:0000259" key="7">
    <source>
        <dbReference type="Pfam" id="PF04545"/>
    </source>
</evidence>
<dbReference type="NCBIfam" id="NF007227">
    <property type="entry name" value="PRK09645.1"/>
    <property type="match status" value="1"/>
</dbReference>
<dbReference type="InterPro" id="IPR007630">
    <property type="entry name" value="RNA_pol_sigma70_r4"/>
</dbReference>
<dbReference type="Gene3D" id="1.10.10.10">
    <property type="entry name" value="Winged helix-like DNA-binding domain superfamily/Winged helix DNA-binding domain"/>
    <property type="match status" value="1"/>
</dbReference>
<dbReference type="Gene3D" id="1.10.1740.10">
    <property type="match status" value="1"/>
</dbReference>
<dbReference type="EMBL" id="MSIF01000003">
    <property type="protein sequence ID" value="OLF12414.1"/>
    <property type="molecule type" value="Genomic_DNA"/>
</dbReference>
<dbReference type="PANTHER" id="PTHR43133:SF52">
    <property type="entry name" value="ECF RNA POLYMERASE SIGMA FACTOR SIGL"/>
    <property type="match status" value="1"/>
</dbReference>
<dbReference type="InterPro" id="IPR039425">
    <property type="entry name" value="RNA_pol_sigma-70-like"/>
</dbReference>
<gene>
    <name evidence="8" type="ORF">BLA60_09500</name>
</gene>
<dbReference type="Pfam" id="PF04542">
    <property type="entry name" value="Sigma70_r2"/>
    <property type="match status" value="1"/>
</dbReference>
<protein>
    <recommendedName>
        <fullName evidence="10">RNA polymerase sigma-70 factor (ECF subfamily)</fullName>
    </recommendedName>
</protein>
<dbReference type="GO" id="GO:0016987">
    <property type="term" value="F:sigma factor activity"/>
    <property type="evidence" value="ECO:0007669"/>
    <property type="project" value="UniProtKB-KW"/>
</dbReference>
<keyword evidence="9" id="KW-1185">Reference proteome</keyword>
<dbReference type="InterPro" id="IPR013325">
    <property type="entry name" value="RNA_pol_sigma_r2"/>
</dbReference>
<dbReference type="InterPro" id="IPR014284">
    <property type="entry name" value="RNA_pol_sigma-70_dom"/>
</dbReference>
<dbReference type="SUPFAM" id="SSF88946">
    <property type="entry name" value="Sigma2 domain of RNA polymerase sigma factors"/>
    <property type="match status" value="1"/>
</dbReference>
<dbReference type="InterPro" id="IPR013324">
    <property type="entry name" value="RNA_pol_sigma_r3/r4-like"/>
</dbReference>
<keyword evidence="3" id="KW-0731">Sigma factor</keyword>
<evidence type="ECO:0000256" key="5">
    <source>
        <dbReference type="ARBA" id="ARBA00023163"/>
    </source>
</evidence>
<dbReference type="Pfam" id="PF04545">
    <property type="entry name" value="Sigma70_r4"/>
    <property type="match status" value="1"/>
</dbReference>
<dbReference type="PANTHER" id="PTHR43133">
    <property type="entry name" value="RNA POLYMERASE ECF-TYPE SIGMA FACTO"/>
    <property type="match status" value="1"/>
</dbReference>
<evidence type="ECO:0000256" key="2">
    <source>
        <dbReference type="ARBA" id="ARBA00023015"/>
    </source>
</evidence>
<dbReference type="Proteomes" id="UP000185696">
    <property type="component" value="Unassembled WGS sequence"/>
</dbReference>
<evidence type="ECO:0008006" key="10">
    <source>
        <dbReference type="Google" id="ProtNLM"/>
    </source>
</evidence>
<feature type="domain" description="RNA polymerase sigma-70 region 2" evidence="6">
    <location>
        <begin position="55"/>
        <end position="122"/>
    </location>
</feature>
<evidence type="ECO:0000259" key="6">
    <source>
        <dbReference type="Pfam" id="PF04542"/>
    </source>
</evidence>
<dbReference type="CDD" id="cd06171">
    <property type="entry name" value="Sigma70_r4"/>
    <property type="match status" value="1"/>
</dbReference>
<dbReference type="InterPro" id="IPR007627">
    <property type="entry name" value="RNA_pol_sigma70_r2"/>
</dbReference>
<feature type="domain" description="RNA polymerase sigma-70 region 4" evidence="7">
    <location>
        <begin position="154"/>
        <end position="203"/>
    </location>
</feature>
<evidence type="ECO:0000256" key="3">
    <source>
        <dbReference type="ARBA" id="ARBA00023082"/>
    </source>
</evidence>
<name>A0A7Z1AZ15_9PSEU</name>
<evidence type="ECO:0000313" key="8">
    <source>
        <dbReference type="EMBL" id="OLF12414.1"/>
    </source>
</evidence>
<dbReference type="NCBIfam" id="TIGR02937">
    <property type="entry name" value="sigma70-ECF"/>
    <property type="match status" value="1"/>
</dbReference>
<evidence type="ECO:0000256" key="1">
    <source>
        <dbReference type="ARBA" id="ARBA00010641"/>
    </source>
</evidence>
<dbReference type="AlphaFoldDB" id="A0A7Z1AZ15"/>